<dbReference type="InterPro" id="IPR017441">
    <property type="entry name" value="Protein_kinase_ATP_BS"/>
</dbReference>
<feature type="region of interest" description="Disordered" evidence="8">
    <location>
        <begin position="277"/>
        <end position="397"/>
    </location>
</feature>
<evidence type="ECO:0000256" key="2">
    <source>
        <dbReference type="ARBA" id="ARBA00022527"/>
    </source>
</evidence>
<gene>
    <name evidence="11" type="ORF">EBO15_27865</name>
</gene>
<protein>
    <recommendedName>
        <fullName evidence="1">non-specific serine/threonine protein kinase</fullName>
        <ecNumber evidence="1">2.7.11.1</ecNumber>
    </recommendedName>
</protein>
<dbReference type="Pfam" id="PF00069">
    <property type="entry name" value="Pkinase"/>
    <property type="match status" value="1"/>
</dbReference>
<feature type="region of interest" description="Disordered" evidence="8">
    <location>
        <begin position="423"/>
        <end position="466"/>
    </location>
</feature>
<evidence type="ECO:0000256" key="6">
    <source>
        <dbReference type="ARBA" id="ARBA00022840"/>
    </source>
</evidence>
<keyword evidence="6 7" id="KW-0067">ATP-binding</keyword>
<dbReference type="GO" id="GO:0005524">
    <property type="term" value="F:ATP binding"/>
    <property type="evidence" value="ECO:0007669"/>
    <property type="project" value="UniProtKB-UniRule"/>
</dbReference>
<comment type="caution">
    <text evidence="11">The sequence shown here is derived from an EMBL/GenBank/DDBJ whole genome shotgun (WGS) entry which is preliminary data.</text>
</comment>
<feature type="binding site" evidence="7">
    <location>
        <position position="48"/>
    </location>
    <ligand>
        <name>ATP</name>
        <dbReference type="ChEBI" id="CHEBI:30616"/>
    </ligand>
</feature>
<feature type="transmembrane region" description="Helical" evidence="9">
    <location>
        <begin position="400"/>
        <end position="421"/>
    </location>
</feature>
<dbReference type="Gene3D" id="1.10.510.10">
    <property type="entry name" value="Transferase(Phosphotransferase) domain 1"/>
    <property type="match status" value="1"/>
</dbReference>
<dbReference type="Proteomes" id="UP000282674">
    <property type="component" value="Unassembled WGS sequence"/>
</dbReference>
<dbReference type="EC" id="2.7.11.1" evidence="1"/>
<dbReference type="GO" id="GO:0004674">
    <property type="term" value="F:protein serine/threonine kinase activity"/>
    <property type="evidence" value="ECO:0007669"/>
    <property type="project" value="UniProtKB-KW"/>
</dbReference>
<evidence type="ECO:0000256" key="3">
    <source>
        <dbReference type="ARBA" id="ARBA00022679"/>
    </source>
</evidence>
<dbReference type="PANTHER" id="PTHR43289:SF6">
    <property type="entry name" value="SERINE_THREONINE-PROTEIN KINASE NEKL-3"/>
    <property type="match status" value="1"/>
</dbReference>
<keyword evidence="9" id="KW-1133">Transmembrane helix</keyword>
<dbReference type="PANTHER" id="PTHR43289">
    <property type="entry name" value="MITOGEN-ACTIVATED PROTEIN KINASE KINASE KINASE 20-RELATED"/>
    <property type="match status" value="1"/>
</dbReference>
<dbReference type="PROSITE" id="PS00108">
    <property type="entry name" value="PROTEIN_KINASE_ST"/>
    <property type="match status" value="1"/>
</dbReference>
<evidence type="ECO:0000256" key="7">
    <source>
        <dbReference type="PROSITE-ProRule" id="PRU10141"/>
    </source>
</evidence>
<dbReference type="InterPro" id="IPR011009">
    <property type="entry name" value="Kinase-like_dom_sf"/>
</dbReference>
<dbReference type="SUPFAM" id="SSF56112">
    <property type="entry name" value="Protein kinase-like (PK-like)"/>
    <property type="match status" value="1"/>
</dbReference>
<feature type="compositionally biased region" description="Polar residues" evidence="8">
    <location>
        <begin position="429"/>
        <end position="444"/>
    </location>
</feature>
<proteinExistence type="predicted"/>
<dbReference type="InterPro" id="IPR008271">
    <property type="entry name" value="Ser/Thr_kinase_AS"/>
</dbReference>
<keyword evidence="9" id="KW-0472">Membrane</keyword>
<dbReference type="AlphaFoldDB" id="A0A3M2LRM9"/>
<evidence type="ECO:0000256" key="8">
    <source>
        <dbReference type="SAM" id="MobiDB-lite"/>
    </source>
</evidence>
<sequence length="596" mass="62996">MAEGEVTGPGTDVPLAGRYRLLSVLGRGGMGTVWRATDETLDREVAIKEIRLHPSLTDEERSTAYARMMREARASARLGHPGVVTVHDVVVHDERPWLVMELVPARSLQDVMDDDGPQPPQRVAALGRQLAAALRAAHAVGILHRDVKPANVLVTDEGRAVLTDFGIAQLSGDATLTRTGMVMGSPAYMAPERVKGEAAGPASDVWALGATLYAVVEGQAPHHRSDAMAVLAAIMTLDAPPPRRAGALAPMLTAMLDREPGRRPNIDQVEQELGRVAAGGGPAAPRGGQAPAPAAQASVPAAWNEQVPREASVPAAWNEQVPREAAAPAAWSEQATHASAPGGWSEQAQVPGPPVWAPEPATRQVAAPGGGTHQVGAADGGTQRVEARPGGKKGGASGPVALGLVGLLALAVIGGVGYYSFGRSKDEPSVTSPSKAGDTTNPPKSHSPAPVKPRPYNQPPGTTMQNVGGLRLAVPSRWRRQDAKTFIDPTTSSYVQVDDRFWAGTPEAHWRTWTRDPNTAKALNGFSQISLVPATARNDQPASDLEFTWVRNSEVSHALDRGFRKAGQPYAVIVVAPERRWEAMRPVLRQVLDSAG</sequence>
<dbReference type="InterPro" id="IPR000719">
    <property type="entry name" value="Prot_kinase_dom"/>
</dbReference>
<keyword evidence="9" id="KW-0812">Transmembrane</keyword>
<evidence type="ECO:0000256" key="1">
    <source>
        <dbReference type="ARBA" id="ARBA00012513"/>
    </source>
</evidence>
<reference evidence="11 12" key="1">
    <citation type="submission" date="2018-10" db="EMBL/GenBank/DDBJ databases">
        <title>Isolation from soil.</title>
        <authorList>
            <person name="Hu J."/>
        </authorList>
    </citation>
    <scope>NUCLEOTIDE SEQUENCE [LARGE SCALE GENOMIC DNA]</scope>
    <source>
        <strain evidence="11 12">NEAU-Ht49</strain>
    </source>
</reference>
<dbReference type="CDD" id="cd14014">
    <property type="entry name" value="STKc_PknB_like"/>
    <property type="match status" value="1"/>
</dbReference>
<dbReference type="Gene3D" id="3.30.200.20">
    <property type="entry name" value="Phosphorylase Kinase, domain 1"/>
    <property type="match status" value="1"/>
</dbReference>
<keyword evidence="3" id="KW-0808">Transferase</keyword>
<accession>A0A3M2LRM9</accession>
<dbReference type="EMBL" id="RFFG01000059">
    <property type="protein sequence ID" value="RMI40057.1"/>
    <property type="molecule type" value="Genomic_DNA"/>
</dbReference>
<feature type="compositionally biased region" description="Low complexity" evidence="8">
    <location>
        <begin position="283"/>
        <end position="302"/>
    </location>
</feature>
<evidence type="ECO:0000256" key="4">
    <source>
        <dbReference type="ARBA" id="ARBA00022741"/>
    </source>
</evidence>
<name>A0A3M2LRM9_9ACTN</name>
<keyword evidence="5 11" id="KW-0418">Kinase</keyword>
<evidence type="ECO:0000313" key="12">
    <source>
        <dbReference type="Proteomes" id="UP000282674"/>
    </source>
</evidence>
<dbReference type="OrthoDB" id="3679634at2"/>
<keyword evidence="4 7" id="KW-0547">Nucleotide-binding</keyword>
<organism evidence="11 12">
    <name type="scientific">Actinomadura harenae</name>
    <dbReference type="NCBI Taxonomy" id="2483351"/>
    <lineage>
        <taxon>Bacteria</taxon>
        <taxon>Bacillati</taxon>
        <taxon>Actinomycetota</taxon>
        <taxon>Actinomycetes</taxon>
        <taxon>Streptosporangiales</taxon>
        <taxon>Thermomonosporaceae</taxon>
        <taxon>Actinomadura</taxon>
    </lineage>
</organism>
<evidence type="ECO:0000313" key="11">
    <source>
        <dbReference type="EMBL" id="RMI40057.1"/>
    </source>
</evidence>
<evidence type="ECO:0000259" key="10">
    <source>
        <dbReference type="PROSITE" id="PS50011"/>
    </source>
</evidence>
<dbReference type="SMART" id="SM00220">
    <property type="entry name" value="S_TKc"/>
    <property type="match status" value="1"/>
</dbReference>
<dbReference type="PROSITE" id="PS50011">
    <property type="entry name" value="PROTEIN_KINASE_DOM"/>
    <property type="match status" value="1"/>
</dbReference>
<dbReference type="PROSITE" id="PS00107">
    <property type="entry name" value="PROTEIN_KINASE_ATP"/>
    <property type="match status" value="1"/>
</dbReference>
<keyword evidence="12" id="KW-1185">Reference proteome</keyword>
<feature type="domain" description="Protein kinase" evidence="10">
    <location>
        <begin position="19"/>
        <end position="273"/>
    </location>
</feature>
<keyword evidence="2 11" id="KW-0723">Serine/threonine-protein kinase</keyword>
<dbReference type="RefSeq" id="WP_122197418.1">
    <property type="nucleotide sequence ID" value="NZ_JBHSKC010000001.1"/>
</dbReference>
<evidence type="ECO:0000256" key="5">
    <source>
        <dbReference type="ARBA" id="ARBA00022777"/>
    </source>
</evidence>
<evidence type="ECO:0000256" key="9">
    <source>
        <dbReference type="SAM" id="Phobius"/>
    </source>
</evidence>